<dbReference type="AlphaFoldDB" id="A0A9K3LHN7"/>
<name>A0A9K3LHN7_9STRA</name>
<dbReference type="OrthoDB" id="45412at2759"/>
<comment type="caution">
    <text evidence="2">The sequence shown here is derived from an EMBL/GenBank/DDBJ whole genome shotgun (WGS) entry which is preliminary data.</text>
</comment>
<feature type="compositionally biased region" description="Basic residues" evidence="1">
    <location>
        <begin position="350"/>
        <end position="361"/>
    </location>
</feature>
<organism evidence="2 3">
    <name type="scientific">Nitzschia inconspicua</name>
    <dbReference type="NCBI Taxonomy" id="303405"/>
    <lineage>
        <taxon>Eukaryota</taxon>
        <taxon>Sar</taxon>
        <taxon>Stramenopiles</taxon>
        <taxon>Ochrophyta</taxon>
        <taxon>Bacillariophyta</taxon>
        <taxon>Bacillariophyceae</taxon>
        <taxon>Bacillariophycidae</taxon>
        <taxon>Bacillariales</taxon>
        <taxon>Bacillariaceae</taxon>
        <taxon>Nitzschia</taxon>
    </lineage>
</organism>
<dbReference type="Proteomes" id="UP000693970">
    <property type="component" value="Unassembled WGS sequence"/>
</dbReference>
<keyword evidence="3" id="KW-1185">Reference proteome</keyword>
<reference evidence="2" key="1">
    <citation type="journal article" date="2021" name="Sci. Rep.">
        <title>Diploid genomic architecture of Nitzschia inconspicua, an elite biomass production diatom.</title>
        <authorList>
            <person name="Oliver A."/>
            <person name="Podell S."/>
            <person name="Pinowska A."/>
            <person name="Traller J.C."/>
            <person name="Smith S.R."/>
            <person name="McClure R."/>
            <person name="Beliaev A."/>
            <person name="Bohutskyi P."/>
            <person name="Hill E.A."/>
            <person name="Rabines A."/>
            <person name="Zheng H."/>
            <person name="Allen L.Z."/>
            <person name="Kuo A."/>
            <person name="Grigoriev I.V."/>
            <person name="Allen A.E."/>
            <person name="Hazlebeck D."/>
            <person name="Allen E.E."/>
        </authorList>
    </citation>
    <scope>NUCLEOTIDE SEQUENCE</scope>
    <source>
        <strain evidence="2">Hildebrandi</strain>
    </source>
</reference>
<dbReference type="EMBL" id="JAGRRH010000012">
    <property type="protein sequence ID" value="KAG7362242.1"/>
    <property type="molecule type" value="Genomic_DNA"/>
</dbReference>
<sequence length="390" mass="45596">MKRLASRLTPNVKKQPRVTLNQMVFATSAIIYQLLVTLNRSSLLLPRERTLTTHGIFPTVQERNKIESIPVFYNVYVANQSDHERVQSLVGEQLSYLQSFHRPVYVHTIGHEISIPNTTLLGHHVNASELVTLHSLWEYCQEHPQQKVVYLHSKGSYHPSKENDHMRQLLTMGALSEECAIQTDNVVSNVCSYRFSPYPHPHTPGNMWLAHCSYVNKLLEPFIFDNDMIAVEARLVYARGVHPSCVGSERFAAEHWIHSHPTVKPSDLYSNAYFAWGYQGLAEYQPGDFEWKLAPRYHMYDWPTGCKYSDLAHRLKEYRLLYNMTPRGDWWGWNFWLGPSDRPHWSDQPRKRRRQHQKQMRQQREAANSTQDSNRKEERQQQEQAATATQ</sequence>
<evidence type="ECO:0000313" key="2">
    <source>
        <dbReference type="EMBL" id="KAG7362242.1"/>
    </source>
</evidence>
<feature type="region of interest" description="Disordered" evidence="1">
    <location>
        <begin position="344"/>
        <end position="390"/>
    </location>
</feature>
<gene>
    <name evidence="2" type="ORF">IV203_025908</name>
</gene>
<protein>
    <submittedName>
        <fullName evidence="2">Uncharacterized protein</fullName>
    </submittedName>
</protein>
<evidence type="ECO:0000256" key="1">
    <source>
        <dbReference type="SAM" id="MobiDB-lite"/>
    </source>
</evidence>
<proteinExistence type="predicted"/>
<evidence type="ECO:0000313" key="3">
    <source>
        <dbReference type="Proteomes" id="UP000693970"/>
    </source>
</evidence>
<reference evidence="2" key="2">
    <citation type="submission" date="2021-04" db="EMBL/GenBank/DDBJ databases">
        <authorList>
            <person name="Podell S."/>
        </authorList>
    </citation>
    <scope>NUCLEOTIDE SEQUENCE</scope>
    <source>
        <strain evidence="2">Hildebrandi</strain>
    </source>
</reference>
<accession>A0A9K3LHN7</accession>